<evidence type="ECO:0000259" key="7">
    <source>
        <dbReference type="PROSITE" id="PS51828"/>
    </source>
</evidence>
<dbReference type="Proteomes" id="UP000747542">
    <property type="component" value="Unassembled WGS sequence"/>
</dbReference>
<evidence type="ECO:0000313" key="9">
    <source>
        <dbReference type="Proteomes" id="UP000747542"/>
    </source>
</evidence>
<dbReference type="PRINTS" id="PR00895">
    <property type="entry name" value="PENTAXIN"/>
</dbReference>
<keyword evidence="3" id="KW-0106">Calcium</keyword>
<evidence type="ECO:0000256" key="4">
    <source>
        <dbReference type="ARBA" id="ARBA00023157"/>
    </source>
</evidence>
<dbReference type="EMBL" id="JAHLQT010022636">
    <property type="protein sequence ID" value="KAG7166370.1"/>
    <property type="molecule type" value="Genomic_DNA"/>
</dbReference>
<dbReference type="InterPro" id="IPR013320">
    <property type="entry name" value="ConA-like_dom_sf"/>
</dbReference>
<reference evidence="8" key="1">
    <citation type="journal article" date="2021" name="Sci. Adv.">
        <title>The American lobster genome reveals insights on longevity, neural, and immune adaptations.</title>
        <authorList>
            <person name="Polinski J.M."/>
            <person name="Zimin A.V."/>
            <person name="Clark K.F."/>
            <person name="Kohn A.B."/>
            <person name="Sadowski N."/>
            <person name="Timp W."/>
            <person name="Ptitsyn A."/>
            <person name="Khanna P."/>
            <person name="Romanova D.Y."/>
            <person name="Williams P."/>
            <person name="Greenwood S.J."/>
            <person name="Moroz L.L."/>
            <person name="Walt D.R."/>
            <person name="Bodnar A.G."/>
        </authorList>
    </citation>
    <scope>NUCLEOTIDE SEQUENCE</scope>
    <source>
        <strain evidence="8">GMGI-L3</strain>
    </source>
</reference>
<organism evidence="8 9">
    <name type="scientific">Homarus americanus</name>
    <name type="common">American lobster</name>
    <dbReference type="NCBI Taxonomy" id="6706"/>
    <lineage>
        <taxon>Eukaryota</taxon>
        <taxon>Metazoa</taxon>
        <taxon>Ecdysozoa</taxon>
        <taxon>Arthropoda</taxon>
        <taxon>Crustacea</taxon>
        <taxon>Multicrustacea</taxon>
        <taxon>Malacostraca</taxon>
        <taxon>Eumalacostraca</taxon>
        <taxon>Eucarida</taxon>
        <taxon>Decapoda</taxon>
        <taxon>Pleocyemata</taxon>
        <taxon>Astacidea</taxon>
        <taxon>Nephropoidea</taxon>
        <taxon>Nephropidae</taxon>
        <taxon>Homarus</taxon>
    </lineage>
</organism>
<evidence type="ECO:0000256" key="2">
    <source>
        <dbReference type="ARBA" id="ARBA00022723"/>
    </source>
</evidence>
<sequence length="259" mass="29537">MYACRPKLTTAEGVLWDGEDRVLVLQESGTPSAASYARLVKPFPRLESFTICYRIKLNRFREESTLISYAVSDDKDNEFRIDHRESGYRVTIQGYWAASQLVTPLRSWAHFCFLYQLNDASWTIYLNGERRAEGSFPGPTTPLEGGGAFVIGQEQDSLGGGFQRDQSFCGEITHLNIWSRTLDNHTLTQMWSCEGERPGDLLSWSSSLESWQIDGETSWVQRSRHDLCHPTTRVITIFPNRFNLAQADHLCHVSVLCLF</sequence>
<protein>
    <submittedName>
        <fullName evidence="8">Neuronal pentraxin-2-like 9</fullName>
    </submittedName>
</protein>
<comment type="caution">
    <text evidence="6">Lacks conserved residue(s) required for the propagation of feature annotation.</text>
</comment>
<comment type="cofactor">
    <cofactor evidence="1">
        <name>Ca(2+)</name>
        <dbReference type="ChEBI" id="CHEBI:29108"/>
    </cofactor>
</comment>
<dbReference type="InterPro" id="IPR051360">
    <property type="entry name" value="Neuronal_Pentraxin_Related"/>
</dbReference>
<gene>
    <name evidence="8" type="primary">Nptx2-L9</name>
    <name evidence="8" type="ORF">Hamer_G011206</name>
</gene>
<evidence type="ECO:0000256" key="1">
    <source>
        <dbReference type="ARBA" id="ARBA00001913"/>
    </source>
</evidence>
<evidence type="ECO:0000256" key="6">
    <source>
        <dbReference type="PROSITE-ProRule" id="PRU01172"/>
    </source>
</evidence>
<dbReference type="InterPro" id="IPR001759">
    <property type="entry name" value="PTX_dom"/>
</dbReference>
<dbReference type="Gene3D" id="2.60.120.200">
    <property type="match status" value="1"/>
</dbReference>
<proteinExistence type="predicted"/>
<dbReference type="PROSITE" id="PS51828">
    <property type="entry name" value="PTX_2"/>
    <property type="match status" value="1"/>
</dbReference>
<dbReference type="SMART" id="SM00159">
    <property type="entry name" value="PTX"/>
    <property type="match status" value="1"/>
</dbReference>
<dbReference type="Pfam" id="PF00354">
    <property type="entry name" value="Pentaxin"/>
    <property type="match status" value="1"/>
</dbReference>
<keyword evidence="5" id="KW-0325">Glycoprotein</keyword>
<comment type="caution">
    <text evidence="8">The sequence shown here is derived from an EMBL/GenBank/DDBJ whole genome shotgun (WGS) entry which is preliminary data.</text>
</comment>
<evidence type="ECO:0000256" key="3">
    <source>
        <dbReference type="ARBA" id="ARBA00022837"/>
    </source>
</evidence>
<accession>A0A8J5MVV7</accession>
<evidence type="ECO:0000256" key="5">
    <source>
        <dbReference type="ARBA" id="ARBA00023180"/>
    </source>
</evidence>
<dbReference type="AlphaFoldDB" id="A0A8J5MVV7"/>
<dbReference type="PANTHER" id="PTHR19277:SF161">
    <property type="entry name" value="LAMININ G DOMAIN-CONTAINING PROTEIN"/>
    <property type="match status" value="1"/>
</dbReference>
<dbReference type="GO" id="GO:0046872">
    <property type="term" value="F:metal ion binding"/>
    <property type="evidence" value="ECO:0007669"/>
    <property type="project" value="UniProtKB-KW"/>
</dbReference>
<dbReference type="SUPFAM" id="SSF49899">
    <property type="entry name" value="Concanavalin A-like lectins/glucanases"/>
    <property type="match status" value="1"/>
</dbReference>
<feature type="domain" description="Pentraxin (PTX)" evidence="7">
    <location>
        <begin position="19"/>
        <end position="228"/>
    </location>
</feature>
<keyword evidence="9" id="KW-1185">Reference proteome</keyword>
<evidence type="ECO:0000313" key="8">
    <source>
        <dbReference type="EMBL" id="KAG7166370.1"/>
    </source>
</evidence>
<keyword evidence="2" id="KW-0479">Metal-binding</keyword>
<keyword evidence="4" id="KW-1015">Disulfide bond</keyword>
<name>A0A8J5MVV7_HOMAM</name>
<dbReference type="PANTHER" id="PTHR19277">
    <property type="entry name" value="PENTRAXIN"/>
    <property type="match status" value="1"/>
</dbReference>